<keyword evidence="1" id="KW-0175">Coiled coil</keyword>
<gene>
    <name evidence="2" type="ORF">M431DRAFT_39017</name>
</gene>
<dbReference type="Proteomes" id="UP000241690">
    <property type="component" value="Unassembled WGS sequence"/>
</dbReference>
<feature type="coiled-coil region" evidence="1">
    <location>
        <begin position="1"/>
        <end position="74"/>
    </location>
</feature>
<feature type="non-terminal residue" evidence="2">
    <location>
        <position position="74"/>
    </location>
</feature>
<evidence type="ECO:0000313" key="3">
    <source>
        <dbReference type="Proteomes" id="UP000241690"/>
    </source>
</evidence>
<keyword evidence="3" id="KW-1185">Reference proteome</keyword>
<evidence type="ECO:0000313" key="2">
    <source>
        <dbReference type="EMBL" id="PTB47297.1"/>
    </source>
</evidence>
<feature type="non-terminal residue" evidence="2">
    <location>
        <position position="1"/>
    </location>
</feature>
<dbReference type="RefSeq" id="XP_024766974.1">
    <property type="nucleotide sequence ID" value="XM_024914790.1"/>
</dbReference>
<dbReference type="GeneID" id="36623356"/>
<evidence type="ECO:0000256" key="1">
    <source>
        <dbReference type="SAM" id="Coils"/>
    </source>
</evidence>
<name>A0A2T3ZR73_TRIHA</name>
<reference evidence="2 3" key="1">
    <citation type="submission" date="2016-07" db="EMBL/GenBank/DDBJ databases">
        <title>Multiple horizontal gene transfer events from other fungi enriched the ability of initially mycotrophic Trichoderma (Ascomycota) to feed on dead plant biomass.</title>
        <authorList>
            <consortium name="DOE Joint Genome Institute"/>
            <person name="Aerts A."/>
            <person name="Atanasova L."/>
            <person name="Chenthamara K."/>
            <person name="Zhang J."/>
            <person name="Grujic M."/>
            <person name="Henrissat B."/>
            <person name="Kuo A."/>
            <person name="Salamov A."/>
            <person name="Lipzen A."/>
            <person name="Labutti K."/>
            <person name="Barry K."/>
            <person name="Miao Y."/>
            <person name="Rahimi M.J."/>
            <person name="Shen Q."/>
            <person name="Grigoriev I.V."/>
            <person name="Kubicek C.P."/>
            <person name="Druzhinina I.S."/>
        </authorList>
    </citation>
    <scope>NUCLEOTIDE SEQUENCE [LARGE SCALE GENOMIC DNA]</scope>
    <source>
        <strain evidence="2 3">CBS 226.95</strain>
    </source>
</reference>
<sequence>LLRISHRCDQLDSEVEAVEEEIANLMAKVVRLRKQRKEWSKKAARAVSRGIDNLAELEQLEQKEREAEAALQAA</sequence>
<dbReference type="EMBL" id="KZ679784">
    <property type="protein sequence ID" value="PTB47297.1"/>
    <property type="molecule type" value="Genomic_DNA"/>
</dbReference>
<proteinExistence type="predicted"/>
<accession>A0A2T3ZR73</accession>
<organism evidence="2 3">
    <name type="scientific">Trichoderma harzianum CBS 226.95</name>
    <dbReference type="NCBI Taxonomy" id="983964"/>
    <lineage>
        <taxon>Eukaryota</taxon>
        <taxon>Fungi</taxon>
        <taxon>Dikarya</taxon>
        <taxon>Ascomycota</taxon>
        <taxon>Pezizomycotina</taxon>
        <taxon>Sordariomycetes</taxon>
        <taxon>Hypocreomycetidae</taxon>
        <taxon>Hypocreales</taxon>
        <taxon>Hypocreaceae</taxon>
        <taxon>Trichoderma</taxon>
    </lineage>
</organism>
<dbReference type="AlphaFoldDB" id="A0A2T3ZR73"/>
<protein>
    <submittedName>
        <fullName evidence="2">Uncharacterized protein</fullName>
    </submittedName>
</protein>